<name>U2P608_9BACT</name>
<keyword evidence="3" id="KW-0645">Protease</keyword>
<dbReference type="PANTHER" id="PTHR36435">
    <property type="entry name" value="SLR1288 PROTEIN"/>
    <property type="match status" value="1"/>
</dbReference>
<dbReference type="InterPro" id="IPR052710">
    <property type="entry name" value="CAAX_protease"/>
</dbReference>
<protein>
    <submittedName>
        <fullName evidence="3">CAAX protease self-immunity</fullName>
    </submittedName>
</protein>
<dbReference type="GO" id="GO:0080120">
    <property type="term" value="P:CAAX-box protein maturation"/>
    <property type="evidence" value="ECO:0007669"/>
    <property type="project" value="UniProtKB-ARBA"/>
</dbReference>
<sequence>MKPIVKQSLNVLFYVVIFFLLQIVTMQLATWGYYIQQGSGVSEAFAQLTRHGPLLKGPVVLAATVLSSVLTIVLFLRLRWTPVGRDYLRSRPWTALVWTGVATLGTIIPSIWLNEQLSLDMPEHVERLLVDIMRQPLGYIFIGILAPVAEEVVFRGAVLRSLLTVMEGRWRWGAIAVSAVIFGAVHGNESQFLHAVLTGVLLGWMYERTRSIVPGLVCHWVNNSLAFLATNLAPGIDDMKLVDLAGGSQLRVVLWLFFSLCIFVPALYQMNRRLKR</sequence>
<keyword evidence="1" id="KW-0812">Transmembrane</keyword>
<feature type="transmembrane region" description="Helical" evidence="1">
    <location>
        <begin position="12"/>
        <end position="34"/>
    </location>
</feature>
<feature type="domain" description="CAAX prenyl protease 2/Lysostaphin resistance protein A-like" evidence="2">
    <location>
        <begin position="137"/>
        <end position="224"/>
    </location>
</feature>
<evidence type="ECO:0000313" key="3">
    <source>
        <dbReference type="EMBL" id="ERK39149.1"/>
    </source>
</evidence>
<dbReference type="InterPro" id="IPR003675">
    <property type="entry name" value="Rce1/LyrA-like_dom"/>
</dbReference>
<keyword evidence="1" id="KW-1133">Transmembrane helix</keyword>
<dbReference type="Proteomes" id="UP000016648">
    <property type="component" value="Unassembled WGS sequence"/>
</dbReference>
<evidence type="ECO:0000256" key="1">
    <source>
        <dbReference type="SAM" id="Phobius"/>
    </source>
</evidence>
<reference evidence="3 4" key="1">
    <citation type="submission" date="2013-08" db="EMBL/GenBank/DDBJ databases">
        <authorList>
            <person name="Durkin A.S."/>
            <person name="Haft D.R."/>
            <person name="McCorrison J."/>
            <person name="Torralba M."/>
            <person name="Gillis M."/>
            <person name="Haft D.H."/>
            <person name="Methe B."/>
            <person name="Sutton G."/>
            <person name="Nelson K.E."/>
        </authorList>
    </citation>
    <scope>NUCLEOTIDE SEQUENCE [LARGE SCALE GENOMIC DNA]</scope>
    <source>
        <strain evidence="3 4">F0067</strain>
    </source>
</reference>
<feature type="transmembrane region" description="Helical" evidence="1">
    <location>
        <begin position="213"/>
        <end position="232"/>
    </location>
</feature>
<feature type="transmembrane region" description="Helical" evidence="1">
    <location>
        <begin position="54"/>
        <end position="75"/>
    </location>
</feature>
<keyword evidence="4" id="KW-1185">Reference proteome</keyword>
<comment type="caution">
    <text evidence="3">The sequence shown here is derived from an EMBL/GenBank/DDBJ whole genome shotgun (WGS) entry which is preliminary data.</text>
</comment>
<dbReference type="RefSeq" id="WP_021589965.1">
    <property type="nucleotide sequence ID" value="NZ_AWEY01000029.1"/>
</dbReference>
<feature type="transmembrane region" description="Helical" evidence="1">
    <location>
        <begin position="252"/>
        <end position="270"/>
    </location>
</feature>
<dbReference type="PATRIC" id="fig|1115809.3.peg.1541"/>
<organism evidence="3 4">
    <name type="scientific">Segatella baroniae F0067</name>
    <dbReference type="NCBI Taxonomy" id="1115809"/>
    <lineage>
        <taxon>Bacteria</taxon>
        <taxon>Pseudomonadati</taxon>
        <taxon>Bacteroidota</taxon>
        <taxon>Bacteroidia</taxon>
        <taxon>Bacteroidales</taxon>
        <taxon>Prevotellaceae</taxon>
        <taxon>Segatella</taxon>
    </lineage>
</organism>
<dbReference type="AlphaFoldDB" id="U2P608"/>
<keyword evidence="3" id="KW-0378">Hydrolase</keyword>
<dbReference type="EMBL" id="AWEY01000029">
    <property type="protein sequence ID" value="ERK39149.1"/>
    <property type="molecule type" value="Genomic_DNA"/>
</dbReference>
<dbReference type="GO" id="GO:0006508">
    <property type="term" value="P:proteolysis"/>
    <property type="evidence" value="ECO:0007669"/>
    <property type="project" value="UniProtKB-KW"/>
</dbReference>
<keyword evidence="1" id="KW-0472">Membrane</keyword>
<feature type="transmembrane region" description="Helical" evidence="1">
    <location>
        <begin position="137"/>
        <end position="158"/>
    </location>
</feature>
<proteinExistence type="predicted"/>
<feature type="transmembrane region" description="Helical" evidence="1">
    <location>
        <begin position="95"/>
        <end position="113"/>
    </location>
</feature>
<dbReference type="Pfam" id="PF02517">
    <property type="entry name" value="Rce1-like"/>
    <property type="match status" value="1"/>
</dbReference>
<dbReference type="PANTHER" id="PTHR36435:SF1">
    <property type="entry name" value="CAAX AMINO TERMINAL PROTEASE FAMILY PROTEIN"/>
    <property type="match status" value="1"/>
</dbReference>
<accession>U2P608</accession>
<gene>
    <name evidence="3" type="ORF">HMPREF9135_1164</name>
</gene>
<evidence type="ECO:0000259" key="2">
    <source>
        <dbReference type="Pfam" id="PF02517"/>
    </source>
</evidence>
<dbReference type="GO" id="GO:0004175">
    <property type="term" value="F:endopeptidase activity"/>
    <property type="evidence" value="ECO:0007669"/>
    <property type="project" value="UniProtKB-ARBA"/>
</dbReference>
<evidence type="ECO:0000313" key="4">
    <source>
        <dbReference type="Proteomes" id="UP000016648"/>
    </source>
</evidence>